<keyword evidence="2" id="KW-1185">Reference proteome</keyword>
<reference evidence="1" key="1">
    <citation type="submission" date="2022-08" db="EMBL/GenBank/DDBJ databases">
        <title>Genome Sequence of Fusarium decemcellulare.</title>
        <authorList>
            <person name="Buettner E."/>
        </authorList>
    </citation>
    <scope>NUCLEOTIDE SEQUENCE</scope>
    <source>
        <strain evidence="1">Babe19</strain>
    </source>
</reference>
<dbReference type="Proteomes" id="UP001148629">
    <property type="component" value="Unassembled WGS sequence"/>
</dbReference>
<sequence>MAVPQYRDEVLVTLTSIDPSSDFAFPDRRFFLTKEKPIVEIGRTSKRNTSFEAAKNNAWFDSAVMSRTHAHLKLDVDKQKVYIKDTKSLHGTFKNDQRLPRGIPSPLTSGDKLRFGISIDRGMDRYPPCTLEARLRFGTVDPQDRPKVFRVPDDSDVDDSCSEDDQQVDKSYEILRTMKIHPAAFPSSSPSRSPIDLTNDQYPLSSVRGDADLMAGAIPEVSSTMKHPEITDATNALYSRGEPEDTHEDASASPDGGWSFSDVERDADEQDEDEEDHINLSQSTDVDTESSHCEESDDLSVDYAASSIAENYNDPEVDMDEDDFEEHDEFECDEGMDRLQYDDWTIVDVLPDFPRPQYVPGNSMNETLIEEFPAMDETPAGPRLTALGTISTEPQEVDSVESMAPQSQRSNHGKSAQVGAVDYLLNPAVPSIEPTSTFTSVRLPSISEAVAMSPYKPSQNSGLVSTAEAMGRKTGKYEFFAARAENKANAFPSSSQPQTQQMHQVRIEAPAPQRATSFPFDEPETIAPVGAAIPMVFGAAPSQHITSQETEEQPKTPKEQELRLGDSELAASGADFLNTPPQEPETPCPKADLALDETSAYQFELSKKAVDAVKVATESTEEPLEPVQMNGQEVSDEAMVTPPDVIQEPHNAEEVESGATNEAPRVLPETPRPVKRKAEDISQLTPEEEHVHTTRRRRRGVKSRPLGTEIPRLPISTVVAPPPTKRLRRVAEVVGYAALGGMAVMSALIATAPTL</sequence>
<accession>A0ACC1RNJ1</accession>
<protein>
    <submittedName>
        <fullName evidence="1">Uncharacterized protein</fullName>
    </submittedName>
</protein>
<evidence type="ECO:0000313" key="1">
    <source>
        <dbReference type="EMBL" id="KAJ3522624.1"/>
    </source>
</evidence>
<organism evidence="1 2">
    <name type="scientific">Fusarium decemcellulare</name>
    <dbReference type="NCBI Taxonomy" id="57161"/>
    <lineage>
        <taxon>Eukaryota</taxon>
        <taxon>Fungi</taxon>
        <taxon>Dikarya</taxon>
        <taxon>Ascomycota</taxon>
        <taxon>Pezizomycotina</taxon>
        <taxon>Sordariomycetes</taxon>
        <taxon>Hypocreomycetidae</taxon>
        <taxon>Hypocreales</taxon>
        <taxon>Nectriaceae</taxon>
        <taxon>Fusarium</taxon>
        <taxon>Fusarium decemcellulare species complex</taxon>
    </lineage>
</organism>
<dbReference type="EMBL" id="JANRMS010002407">
    <property type="protein sequence ID" value="KAJ3522624.1"/>
    <property type="molecule type" value="Genomic_DNA"/>
</dbReference>
<gene>
    <name evidence="1" type="ORF">NM208_g12777</name>
</gene>
<name>A0ACC1RNJ1_9HYPO</name>
<comment type="caution">
    <text evidence="1">The sequence shown here is derived from an EMBL/GenBank/DDBJ whole genome shotgun (WGS) entry which is preliminary data.</text>
</comment>
<evidence type="ECO:0000313" key="2">
    <source>
        <dbReference type="Proteomes" id="UP001148629"/>
    </source>
</evidence>
<proteinExistence type="predicted"/>